<comment type="caution">
    <text evidence="3">The sequence shown here is derived from an EMBL/GenBank/DDBJ whole genome shotgun (WGS) entry which is preliminary data.</text>
</comment>
<organism evidence="3 4">
    <name type="scientific">Bombilactobacillus bombi</name>
    <dbReference type="NCBI Taxonomy" id="1303590"/>
    <lineage>
        <taxon>Bacteria</taxon>
        <taxon>Bacillati</taxon>
        <taxon>Bacillota</taxon>
        <taxon>Bacilli</taxon>
        <taxon>Lactobacillales</taxon>
        <taxon>Lactobacillaceae</taxon>
        <taxon>Bombilactobacillus</taxon>
    </lineage>
</organism>
<dbReference type="Proteomes" id="UP000284822">
    <property type="component" value="Unassembled WGS sequence"/>
</dbReference>
<keyword evidence="1" id="KW-0472">Membrane</keyword>
<dbReference type="RefSeq" id="WP_118903075.1">
    <property type="nucleotide sequence ID" value="NZ_JBHLWZ010000011.1"/>
</dbReference>
<reference evidence="4 5" key="1">
    <citation type="submission" date="2018-07" db="EMBL/GenBank/DDBJ databases">
        <title>Genome sequences of six Lactobacillus spp. isolated from bumble bee guts.</title>
        <authorList>
            <person name="Motta E.V.S."/>
            <person name="Moran N.A."/>
        </authorList>
    </citation>
    <scope>NUCLEOTIDE SEQUENCE [LARGE SCALE GENOMIC DNA]</scope>
    <source>
        <strain evidence="3 4">BI-1.1</strain>
        <strain evidence="2 5">LV-8.1</strain>
    </source>
</reference>
<keyword evidence="4" id="KW-1185">Reference proteome</keyword>
<dbReference type="AlphaFoldDB" id="A0A417ZDL4"/>
<accession>A0A417ZDL4</accession>
<evidence type="ECO:0000313" key="2">
    <source>
        <dbReference type="EMBL" id="RHW45451.1"/>
    </source>
</evidence>
<evidence type="ECO:0000313" key="4">
    <source>
        <dbReference type="Proteomes" id="UP000284109"/>
    </source>
</evidence>
<keyword evidence="1" id="KW-1133">Transmembrane helix</keyword>
<keyword evidence="1" id="KW-0812">Transmembrane</keyword>
<dbReference type="EMBL" id="QOCS01000019">
    <property type="protein sequence ID" value="RHW45451.1"/>
    <property type="molecule type" value="Genomic_DNA"/>
</dbReference>
<proteinExistence type="predicted"/>
<evidence type="ECO:0000313" key="3">
    <source>
        <dbReference type="EMBL" id="RHW49212.1"/>
    </source>
</evidence>
<dbReference type="Proteomes" id="UP000284109">
    <property type="component" value="Unassembled WGS sequence"/>
</dbReference>
<name>A0A417ZDL4_9LACO</name>
<protein>
    <submittedName>
        <fullName evidence="3">Uncharacterized protein</fullName>
    </submittedName>
</protein>
<feature type="transmembrane region" description="Helical" evidence="1">
    <location>
        <begin position="36"/>
        <end position="61"/>
    </location>
</feature>
<sequence>MKNKTIRYPVQAAIALAWLCLGGAWLFHRPLTGGQIIMAVLLIGVALLMLVDATAIGHRYLNQILNLKK</sequence>
<evidence type="ECO:0000256" key="1">
    <source>
        <dbReference type="SAM" id="Phobius"/>
    </source>
</evidence>
<evidence type="ECO:0000313" key="5">
    <source>
        <dbReference type="Proteomes" id="UP000284822"/>
    </source>
</evidence>
<gene>
    <name evidence="3" type="ORF">DS831_09170</name>
    <name evidence="2" type="ORF">DS832_07685</name>
</gene>
<dbReference type="EMBL" id="QOCR01000008">
    <property type="protein sequence ID" value="RHW49212.1"/>
    <property type="molecule type" value="Genomic_DNA"/>
</dbReference>